<comment type="similarity">
    <text evidence="1">Belongs to the F420H(2)-dependent quinone reductase family.</text>
</comment>
<keyword evidence="6" id="KW-1185">Reference proteome</keyword>
<comment type="caution">
    <text evidence="4">The sequence shown here is derived from an EMBL/GenBank/DDBJ whole genome shotgun (WGS) entry which is preliminary data.</text>
</comment>
<dbReference type="GO" id="GO:0070967">
    <property type="term" value="F:coenzyme F420 binding"/>
    <property type="evidence" value="ECO:0007669"/>
    <property type="project" value="TreeGrafter"/>
</dbReference>
<dbReference type="Proteomes" id="UP000618382">
    <property type="component" value="Unassembled WGS sequence"/>
</dbReference>
<dbReference type="InterPro" id="IPR004378">
    <property type="entry name" value="F420H2_quin_Rdtase"/>
</dbReference>
<evidence type="ECO:0000313" key="5">
    <source>
        <dbReference type="Proteomes" id="UP000577956"/>
    </source>
</evidence>
<dbReference type="NCBIfam" id="TIGR00026">
    <property type="entry name" value="hi_GC_TIGR00026"/>
    <property type="match status" value="1"/>
</dbReference>
<evidence type="ECO:0000256" key="1">
    <source>
        <dbReference type="ARBA" id="ARBA00008710"/>
    </source>
</evidence>
<dbReference type="GO" id="GO:0016491">
    <property type="term" value="F:oxidoreductase activity"/>
    <property type="evidence" value="ECO:0007669"/>
    <property type="project" value="InterPro"/>
</dbReference>
<reference evidence="3 6" key="2">
    <citation type="submission" date="2021-01" db="EMBL/GenBank/DDBJ databases">
        <title>Whole genome shotgun sequence of Cellulomonas oligotrophica NBRC 109435.</title>
        <authorList>
            <person name="Komaki H."/>
            <person name="Tamura T."/>
        </authorList>
    </citation>
    <scope>NUCLEOTIDE SEQUENCE [LARGE SCALE GENOMIC DNA]</scope>
    <source>
        <strain evidence="3 6">NBRC 109435</strain>
    </source>
</reference>
<dbReference type="PANTHER" id="PTHR39428:SF1">
    <property type="entry name" value="F420H(2)-DEPENDENT QUINONE REDUCTASE RV1261C"/>
    <property type="match status" value="1"/>
</dbReference>
<proteinExistence type="inferred from homology"/>
<accession>A0A7Y9JWY1</accession>
<evidence type="ECO:0000313" key="6">
    <source>
        <dbReference type="Proteomes" id="UP000618382"/>
    </source>
</evidence>
<dbReference type="RefSeq" id="WP_140458679.1">
    <property type="nucleotide sequence ID" value="NZ_BAABFI010000003.1"/>
</dbReference>
<reference evidence="4 5" key="1">
    <citation type="submission" date="2020-07" db="EMBL/GenBank/DDBJ databases">
        <title>Sequencing the genomes of 1000 actinobacteria strains.</title>
        <authorList>
            <person name="Klenk H.-P."/>
        </authorList>
    </citation>
    <scope>NUCLEOTIDE SEQUENCE [LARGE SCALE GENOMIC DNA]</scope>
    <source>
        <strain evidence="4 5">DSM 24482</strain>
    </source>
</reference>
<dbReference type="EMBL" id="JACCBK010000001">
    <property type="protein sequence ID" value="NYD85067.1"/>
    <property type="molecule type" value="Genomic_DNA"/>
</dbReference>
<evidence type="ECO:0000313" key="4">
    <source>
        <dbReference type="EMBL" id="NYD85067.1"/>
    </source>
</evidence>
<dbReference type="PANTHER" id="PTHR39428">
    <property type="entry name" value="F420H(2)-DEPENDENT QUINONE REDUCTASE RV1261C"/>
    <property type="match status" value="1"/>
</dbReference>
<evidence type="ECO:0000256" key="2">
    <source>
        <dbReference type="ARBA" id="ARBA00049106"/>
    </source>
</evidence>
<name>A0A7Y9JWY1_9CELL</name>
<organism evidence="4 5">
    <name type="scientific">Cellulomonas oligotrophica</name>
    <dbReference type="NCBI Taxonomy" id="931536"/>
    <lineage>
        <taxon>Bacteria</taxon>
        <taxon>Bacillati</taxon>
        <taxon>Actinomycetota</taxon>
        <taxon>Actinomycetes</taxon>
        <taxon>Micrococcales</taxon>
        <taxon>Cellulomonadaceae</taxon>
        <taxon>Cellulomonas</taxon>
    </lineage>
</organism>
<dbReference type="Proteomes" id="UP000577956">
    <property type="component" value="Unassembled WGS sequence"/>
</dbReference>
<dbReference type="GO" id="GO:0005886">
    <property type="term" value="C:plasma membrane"/>
    <property type="evidence" value="ECO:0007669"/>
    <property type="project" value="TreeGrafter"/>
</dbReference>
<evidence type="ECO:0000313" key="3">
    <source>
        <dbReference type="EMBL" id="GIG33772.1"/>
    </source>
</evidence>
<comment type="catalytic activity">
    <reaction evidence="2">
        <text>oxidized coenzyme F420-(gamma-L-Glu)(n) + a quinol + H(+) = reduced coenzyme F420-(gamma-L-Glu)(n) + a quinone</text>
        <dbReference type="Rhea" id="RHEA:39663"/>
        <dbReference type="Rhea" id="RHEA-COMP:12939"/>
        <dbReference type="Rhea" id="RHEA-COMP:14378"/>
        <dbReference type="ChEBI" id="CHEBI:15378"/>
        <dbReference type="ChEBI" id="CHEBI:24646"/>
        <dbReference type="ChEBI" id="CHEBI:132124"/>
        <dbReference type="ChEBI" id="CHEBI:133980"/>
        <dbReference type="ChEBI" id="CHEBI:139511"/>
    </reaction>
</comment>
<protein>
    <submittedName>
        <fullName evidence="4">Deazaflavin-dependent oxidoreductase (Nitroreductase family)</fullName>
    </submittedName>
</protein>
<sequence length="138" mass="14997">MADWNEQIVAEFRANGGTVTTMGFGRSLVLLHHTGARTGTARVSPVFAIRDDEDTWLVAASKAGAPEHPAWFRNLLAHPDTVVETPDDGTVPVHARELTGAGRDTAWARFTAASDGFRGYQEKTTRTIPVVALTRRTP</sequence>
<dbReference type="Pfam" id="PF04075">
    <property type="entry name" value="F420H2_quin_red"/>
    <property type="match status" value="1"/>
</dbReference>
<gene>
    <name evidence="4" type="ORF">BKA21_000616</name>
    <name evidence="3" type="ORF">Col01nite_29310</name>
</gene>
<dbReference type="AlphaFoldDB" id="A0A7Y9JWY1"/>
<dbReference type="InterPro" id="IPR012349">
    <property type="entry name" value="Split_barrel_FMN-bd"/>
</dbReference>
<dbReference type="Gene3D" id="2.30.110.10">
    <property type="entry name" value="Electron Transport, Fmn-binding Protein, Chain A"/>
    <property type="match status" value="1"/>
</dbReference>
<dbReference type="EMBL" id="BONN01000009">
    <property type="protein sequence ID" value="GIG33772.1"/>
    <property type="molecule type" value="Genomic_DNA"/>
</dbReference>